<dbReference type="GO" id="GO:0005737">
    <property type="term" value="C:cytoplasm"/>
    <property type="evidence" value="ECO:0007669"/>
    <property type="project" value="TreeGrafter"/>
</dbReference>
<evidence type="ECO:0000313" key="3">
    <source>
        <dbReference type="Proteomes" id="UP000028252"/>
    </source>
</evidence>
<dbReference type="PANTHER" id="PTHR21621">
    <property type="entry name" value="RIBOSOMAL PROTEIN S6 MODIFICATION PROTEIN"/>
    <property type="match status" value="1"/>
</dbReference>
<evidence type="ECO:0000313" key="2">
    <source>
        <dbReference type="EMBL" id="KEA62234.1"/>
    </source>
</evidence>
<dbReference type="eggNOG" id="COG0189">
    <property type="taxonomic scope" value="Bacteria"/>
</dbReference>
<comment type="caution">
    <text evidence="2">The sequence shown here is derived from an EMBL/GenBank/DDBJ whole genome shotgun (WGS) entry which is preliminary data.</text>
</comment>
<dbReference type="AlphaFoldDB" id="A0A081FUM9"/>
<dbReference type="Proteomes" id="UP000028252">
    <property type="component" value="Unassembled WGS sequence"/>
</dbReference>
<accession>A0A081FUM9</accession>
<dbReference type="GO" id="GO:0016740">
    <property type="term" value="F:transferase activity"/>
    <property type="evidence" value="ECO:0007669"/>
    <property type="project" value="UniProtKB-KW"/>
</dbReference>
<dbReference type="RefSeq" id="WP_036191587.1">
    <property type="nucleotide sequence ID" value="NZ_JMQN01000057.1"/>
</dbReference>
<dbReference type="Pfam" id="PF08443">
    <property type="entry name" value="RimK"/>
    <property type="match status" value="1"/>
</dbReference>
<dbReference type="STRING" id="1232683.ADIMK_3895"/>
<dbReference type="PANTHER" id="PTHR21621:SF0">
    <property type="entry name" value="BETA-CITRYLGLUTAMATE SYNTHASE B-RELATED"/>
    <property type="match status" value="1"/>
</dbReference>
<gene>
    <name evidence="2" type="ORF">ADIMK_3895</name>
</gene>
<keyword evidence="3" id="KW-1185">Reference proteome</keyword>
<dbReference type="SUPFAM" id="SSF56059">
    <property type="entry name" value="Glutathione synthetase ATP-binding domain-like"/>
    <property type="match status" value="1"/>
</dbReference>
<feature type="domain" description="ATP-grasp fold RimK-type" evidence="1">
    <location>
        <begin position="94"/>
        <end position="249"/>
    </location>
</feature>
<dbReference type="EMBL" id="JMQN01000057">
    <property type="protein sequence ID" value="KEA62234.1"/>
    <property type="molecule type" value="Genomic_DNA"/>
</dbReference>
<sequence length="269" mass="30872">MNIISFDALRTLHLPNVRYIKPEKMFAHLDEIRDADWVLFPEYWQINALVHGLKKRIFPSLSTYMIGHDKVEMTRAFMTVIPGNHPYTEIAANTPTESDRLFDTMYYPFVAKVPRSSMGNGVFLIENPIQWKEYCSRSDVLYVQEYLPIDRDLRIVWVGGKVIGGYWRLQAEKGFYNNISQGGQVEVSLVPKEATELVEYVATCLSIDHGGFDVAMVGSVPYLIEFNRMFGNQGIPNLQQNSDNAILEYLKQHRQTDFEPLEPTPTIAV</sequence>
<dbReference type="Gene3D" id="3.30.470.20">
    <property type="entry name" value="ATP-grasp fold, B domain"/>
    <property type="match status" value="1"/>
</dbReference>
<name>A0A081FUM9_9GAMM</name>
<dbReference type="PATRIC" id="fig|1232683.4.peg.3836"/>
<protein>
    <submittedName>
        <fullName evidence="2">Ribosomal protein S6 glutaminyl transferase</fullName>
    </submittedName>
</protein>
<organism evidence="2 3">
    <name type="scientific">Marinobacterium lacunae</name>
    <dbReference type="NCBI Taxonomy" id="1232683"/>
    <lineage>
        <taxon>Bacteria</taxon>
        <taxon>Pseudomonadati</taxon>
        <taxon>Pseudomonadota</taxon>
        <taxon>Gammaproteobacteria</taxon>
        <taxon>Oceanospirillales</taxon>
        <taxon>Oceanospirillaceae</taxon>
        <taxon>Marinobacterium</taxon>
    </lineage>
</organism>
<evidence type="ECO:0000259" key="1">
    <source>
        <dbReference type="Pfam" id="PF08443"/>
    </source>
</evidence>
<keyword evidence="2" id="KW-0808">Transferase</keyword>
<reference evidence="2 3" key="1">
    <citation type="submission" date="2014-04" db="EMBL/GenBank/DDBJ databases">
        <title>Marinobacterium kochiensis sp. nov., isolated from sediment sample collected from Kochi backwaters in Kerala, India.</title>
        <authorList>
            <person name="Singh A."/>
            <person name="Pinnaka A.K."/>
        </authorList>
    </citation>
    <scope>NUCLEOTIDE SEQUENCE [LARGE SCALE GENOMIC DNA]</scope>
    <source>
        <strain evidence="2 3">AK27</strain>
    </source>
</reference>
<dbReference type="InterPro" id="IPR013651">
    <property type="entry name" value="ATP-grasp_RimK-type"/>
</dbReference>
<proteinExistence type="predicted"/>
<dbReference type="GO" id="GO:0016879">
    <property type="term" value="F:ligase activity, forming carbon-nitrogen bonds"/>
    <property type="evidence" value="ECO:0007669"/>
    <property type="project" value="TreeGrafter"/>
</dbReference>
<dbReference type="OrthoDB" id="1704979at2"/>